<organism evidence="1 2">
    <name type="scientific">Porites lobata</name>
    <dbReference type="NCBI Taxonomy" id="104759"/>
    <lineage>
        <taxon>Eukaryota</taxon>
        <taxon>Metazoa</taxon>
        <taxon>Cnidaria</taxon>
        <taxon>Anthozoa</taxon>
        <taxon>Hexacorallia</taxon>
        <taxon>Scleractinia</taxon>
        <taxon>Fungiina</taxon>
        <taxon>Poritidae</taxon>
        <taxon>Porites</taxon>
    </lineage>
</organism>
<gene>
    <name evidence="1" type="ORF">PLOB_00015089</name>
</gene>
<proteinExistence type="predicted"/>
<dbReference type="EMBL" id="CALNXK010000019">
    <property type="protein sequence ID" value="CAH3107088.1"/>
    <property type="molecule type" value="Genomic_DNA"/>
</dbReference>
<reference evidence="1 2" key="1">
    <citation type="submission" date="2022-05" db="EMBL/GenBank/DDBJ databases">
        <authorList>
            <consortium name="Genoscope - CEA"/>
            <person name="William W."/>
        </authorList>
    </citation>
    <scope>NUCLEOTIDE SEQUENCE [LARGE SCALE GENOMIC DNA]</scope>
</reference>
<name>A0ABN8NJ71_9CNID</name>
<protein>
    <submittedName>
        <fullName evidence="1">Uncharacterized protein</fullName>
    </submittedName>
</protein>
<evidence type="ECO:0000313" key="1">
    <source>
        <dbReference type="EMBL" id="CAH3107088.1"/>
    </source>
</evidence>
<comment type="caution">
    <text evidence="1">The sequence shown here is derived from an EMBL/GenBank/DDBJ whole genome shotgun (WGS) entry which is preliminary data.</text>
</comment>
<sequence length="117" mass="13942">MLDYYFKELRTGHFDGYRREFILWNNEEITIENKSIFWAHLFEKGICFVEDLLGNLLDENGNFLSLDDLQVKYNIHLNFLQYFQLIAAIPSCLKKTAQEIATTKRVLLKEQEVFLPF</sequence>
<dbReference type="Proteomes" id="UP001159405">
    <property type="component" value="Unassembled WGS sequence"/>
</dbReference>
<keyword evidence="2" id="KW-1185">Reference proteome</keyword>
<evidence type="ECO:0000313" key="2">
    <source>
        <dbReference type="Proteomes" id="UP001159405"/>
    </source>
</evidence>
<accession>A0ABN8NJ71</accession>